<dbReference type="InterPro" id="IPR002734">
    <property type="entry name" value="RibDG_C"/>
</dbReference>
<dbReference type="SUPFAM" id="SSF53597">
    <property type="entry name" value="Dihydrofolate reductase-like"/>
    <property type="match status" value="1"/>
</dbReference>
<protein>
    <submittedName>
        <fullName evidence="2">Dihydrofolate reductase family protein</fullName>
    </submittedName>
</protein>
<dbReference type="InterPro" id="IPR050765">
    <property type="entry name" value="Riboflavin_Biosynth_HTPR"/>
</dbReference>
<name>A0ABT1AQT5_9RALS</name>
<accession>A0ABT1AQT5</accession>
<reference evidence="2" key="1">
    <citation type="submission" date="2022-06" db="EMBL/GenBank/DDBJ databases">
        <authorList>
            <person name="Lu C.-H."/>
        </authorList>
    </citation>
    <scope>NUCLEOTIDE SEQUENCE</scope>
    <source>
        <strain evidence="2">21MJYT02-11</strain>
    </source>
</reference>
<dbReference type="Proteomes" id="UP001162811">
    <property type="component" value="Unassembled WGS sequence"/>
</dbReference>
<dbReference type="EMBL" id="JAMXHT010000007">
    <property type="protein sequence ID" value="MCO5400621.1"/>
    <property type="molecule type" value="Genomic_DNA"/>
</dbReference>
<dbReference type="Pfam" id="PF01872">
    <property type="entry name" value="RibD_C"/>
    <property type="match status" value="1"/>
</dbReference>
<evidence type="ECO:0000313" key="2">
    <source>
        <dbReference type="EMBL" id="MCO5400621.1"/>
    </source>
</evidence>
<keyword evidence="3" id="KW-1185">Reference proteome</keyword>
<dbReference type="InterPro" id="IPR024072">
    <property type="entry name" value="DHFR-like_dom_sf"/>
</dbReference>
<feature type="domain" description="Bacterial bifunctional deaminase-reductase C-terminal" evidence="1">
    <location>
        <begin position="9"/>
        <end position="207"/>
    </location>
</feature>
<sequence length="220" mass="23811">MTHVRVAGFTLSIDGYGAGPDQDIDNPLGVGGTELHQWLVPTRTFQRALFGKDGGTTGVDDGFAARSFQNVGAWILGRNMFGPIRGDWPDTKWKGWWGDSPPYHVPVFVLTHHARPSIEMEGGTTFHFITGGIHEALDRAREAAAGMDVRIGGGPGTIRQYLREGLIDELHLAISPVLLGRGEPLFEGIDLRALGYVCVESVASDKAMHVVLQRQGRAGA</sequence>
<evidence type="ECO:0000313" key="3">
    <source>
        <dbReference type="Proteomes" id="UP001162811"/>
    </source>
</evidence>
<comment type="caution">
    <text evidence="2">The sequence shown here is derived from an EMBL/GenBank/DDBJ whole genome shotgun (WGS) entry which is preliminary data.</text>
</comment>
<organism evidence="2 3">
    <name type="scientific">Ralstonia soli</name>
    <dbReference type="NCBI Taxonomy" id="2953896"/>
    <lineage>
        <taxon>Bacteria</taxon>
        <taxon>Pseudomonadati</taxon>
        <taxon>Pseudomonadota</taxon>
        <taxon>Betaproteobacteria</taxon>
        <taxon>Burkholderiales</taxon>
        <taxon>Burkholderiaceae</taxon>
        <taxon>Ralstonia</taxon>
    </lineage>
</organism>
<gene>
    <name evidence="2" type="ORF">NG900_20680</name>
</gene>
<evidence type="ECO:0000259" key="1">
    <source>
        <dbReference type="Pfam" id="PF01872"/>
    </source>
</evidence>
<dbReference type="PANTHER" id="PTHR38011">
    <property type="entry name" value="DIHYDROFOLATE REDUCTASE FAMILY PROTEIN (AFU_ORTHOLOGUE AFUA_8G06820)"/>
    <property type="match status" value="1"/>
</dbReference>
<reference evidence="2" key="2">
    <citation type="journal article" date="2023" name="Front. Microbiol.">
        <title>Ralstonia chuxiongensis sp. nov., Ralstonia mojiangensis sp. nov., and Ralstonia soli sp. nov., isolated from tobacco fields, are three novel species in the family Burkholderiaceae.</title>
        <authorList>
            <person name="Lu C.H."/>
            <person name="Zhang Y.Y."/>
            <person name="Jiang N."/>
            <person name="Chen W."/>
            <person name="Shao X."/>
            <person name="Zhao Z.M."/>
            <person name="Lu W.L."/>
            <person name="Hu X."/>
            <person name="Xi Y.X."/>
            <person name="Zou S.Y."/>
            <person name="Wei Q.J."/>
            <person name="Lin Z.L."/>
            <person name="Gong L."/>
            <person name="Gai X.T."/>
            <person name="Zhang L.Q."/>
            <person name="Li J.Y."/>
            <person name="Jin Y."/>
            <person name="Xia Z.Y."/>
        </authorList>
    </citation>
    <scope>NUCLEOTIDE SEQUENCE</scope>
    <source>
        <strain evidence="2">21MJYT02-11</strain>
    </source>
</reference>
<dbReference type="RefSeq" id="WP_252683230.1">
    <property type="nucleotide sequence ID" value="NZ_JAMXHT010000007.1"/>
</dbReference>
<dbReference type="PANTHER" id="PTHR38011:SF12">
    <property type="entry name" value="BIFUNCTIONAL DEAMINASE-REDUCTASE DOMAIN PROTEIN"/>
    <property type="match status" value="1"/>
</dbReference>
<dbReference type="Gene3D" id="3.40.430.10">
    <property type="entry name" value="Dihydrofolate Reductase, subunit A"/>
    <property type="match status" value="1"/>
</dbReference>
<proteinExistence type="predicted"/>